<keyword evidence="1" id="KW-0732">Signal</keyword>
<dbReference type="Proteomes" id="UP000316292">
    <property type="component" value="Unassembled WGS sequence"/>
</dbReference>
<evidence type="ECO:0000313" key="2">
    <source>
        <dbReference type="EMBL" id="TMQ50891.1"/>
    </source>
</evidence>
<dbReference type="AlphaFoldDB" id="A0A538SHN8"/>
<dbReference type="EMBL" id="VBOR01000026">
    <property type="protein sequence ID" value="TMQ50891.1"/>
    <property type="molecule type" value="Genomic_DNA"/>
</dbReference>
<reference evidence="2 3" key="1">
    <citation type="journal article" date="2019" name="Nat. Microbiol.">
        <title>Mediterranean grassland soil C-N compound turnover is dependent on rainfall and depth, and is mediated by genomically divergent microorganisms.</title>
        <authorList>
            <person name="Diamond S."/>
            <person name="Andeer P.F."/>
            <person name="Li Z."/>
            <person name="Crits-Christoph A."/>
            <person name="Burstein D."/>
            <person name="Anantharaman K."/>
            <person name="Lane K.R."/>
            <person name="Thomas B.C."/>
            <person name="Pan C."/>
            <person name="Northen T.R."/>
            <person name="Banfield J.F."/>
        </authorList>
    </citation>
    <scope>NUCLEOTIDE SEQUENCE [LARGE SCALE GENOMIC DNA]</scope>
    <source>
        <strain evidence="2">WS_1</strain>
    </source>
</reference>
<sequence length="129" mass="13272">MKRNLAVSMILGALLLTQAAPLVATGSHCPMRAPGVSLCSVCEFGGVPGHSTAVSASSCCRFEAANPSSQTPGVVPTAQKTPGPWPAFDSIASVDPARDRVAVREYLGSARAPLRSTNSPLILGTTLRL</sequence>
<feature type="signal peptide" evidence="1">
    <location>
        <begin position="1"/>
        <end position="19"/>
    </location>
</feature>
<feature type="chain" id="PRO_5022088264" evidence="1">
    <location>
        <begin position="20"/>
        <end position="129"/>
    </location>
</feature>
<organism evidence="2 3">
    <name type="scientific">Eiseniibacteriota bacterium</name>
    <dbReference type="NCBI Taxonomy" id="2212470"/>
    <lineage>
        <taxon>Bacteria</taxon>
        <taxon>Candidatus Eiseniibacteriota</taxon>
    </lineage>
</organism>
<comment type="caution">
    <text evidence="2">The sequence shown here is derived from an EMBL/GenBank/DDBJ whole genome shotgun (WGS) entry which is preliminary data.</text>
</comment>
<proteinExistence type="predicted"/>
<protein>
    <submittedName>
        <fullName evidence="2">Uncharacterized protein</fullName>
    </submittedName>
</protein>
<name>A0A538SHN8_UNCEI</name>
<gene>
    <name evidence="2" type="ORF">E6K71_01250</name>
</gene>
<accession>A0A538SHN8</accession>
<evidence type="ECO:0000313" key="3">
    <source>
        <dbReference type="Proteomes" id="UP000316292"/>
    </source>
</evidence>
<evidence type="ECO:0000256" key="1">
    <source>
        <dbReference type="SAM" id="SignalP"/>
    </source>
</evidence>